<organism evidence="3 4">
    <name type="scientific">Oenococcus alcoholitolerans</name>
    <dbReference type="NCBI Taxonomy" id="931074"/>
    <lineage>
        <taxon>Bacteria</taxon>
        <taxon>Bacillati</taxon>
        <taxon>Bacillota</taxon>
        <taxon>Bacilli</taxon>
        <taxon>Lactobacillales</taxon>
        <taxon>Lactobacillaceae</taxon>
        <taxon>Oenococcus</taxon>
    </lineage>
</organism>
<evidence type="ECO:0000259" key="2">
    <source>
        <dbReference type="Pfam" id="PF21958"/>
    </source>
</evidence>
<dbReference type="InterPro" id="IPR052047">
    <property type="entry name" value="GH94_Enzymes"/>
</dbReference>
<dbReference type="InterPro" id="IPR053831">
    <property type="entry name" value="SOGP_N"/>
</dbReference>
<feature type="domain" description="SOGP N-terminal" evidence="2">
    <location>
        <begin position="13"/>
        <end position="236"/>
    </location>
</feature>
<proteinExistence type="predicted"/>
<keyword evidence="4" id="KW-1185">Reference proteome</keyword>
<comment type="caution">
    <text evidence="3">The sequence shown here is derived from an EMBL/GenBank/DDBJ whole genome shotgun (WGS) entry which is preliminary data.</text>
</comment>
<evidence type="ECO:0000313" key="4">
    <source>
        <dbReference type="Proteomes" id="UP000030023"/>
    </source>
</evidence>
<evidence type="ECO:0000259" key="1">
    <source>
        <dbReference type="Pfam" id="PF21250"/>
    </source>
</evidence>
<gene>
    <name evidence="3" type="ORF">Q757_00465</name>
</gene>
<dbReference type="InterPro" id="IPR048771">
    <property type="entry name" value="SOGP_2nd"/>
</dbReference>
<name>A0ABR4XSR8_9LACO</name>
<reference evidence="3 4" key="1">
    <citation type="journal article" date="2014" name="Antonie Van Leeuwenhoek">
        <title>Oenococcus alcoholitolerans sp. nov., a lactic acid bacteria isolated from cachaca and ethanol fermentation processes.</title>
        <authorList>
            <person name="Badotti F."/>
            <person name="Moreira A.P."/>
            <person name="Tonon L.A."/>
            <person name="de Lucena B.T."/>
            <person name="Gomes Fde C."/>
            <person name="Kruger R."/>
            <person name="Thompson C.C."/>
            <person name="de Morais M.A.Jr."/>
            <person name="Rosa C.A."/>
            <person name="Thompson F.L."/>
        </authorList>
    </citation>
    <scope>NUCLEOTIDE SEQUENCE [LARGE SCALE GENOMIC DNA]</scope>
    <source>
        <strain evidence="3 4">UFRJ-M7.2.18</strain>
    </source>
</reference>
<dbReference type="Proteomes" id="UP000030023">
    <property type="component" value="Unassembled WGS sequence"/>
</dbReference>
<accession>A0ABR4XSR8</accession>
<dbReference type="PANTHER" id="PTHR37469:SF2">
    <property type="entry name" value="CELLOBIONIC ACID PHOSPHORYLASE"/>
    <property type="match status" value="1"/>
</dbReference>
<dbReference type="Pfam" id="PF21250">
    <property type="entry name" value="SOGP_2nd"/>
    <property type="match status" value="1"/>
</dbReference>
<protein>
    <submittedName>
        <fullName evidence="3">Uncharacterized protein</fullName>
    </submittedName>
</protein>
<dbReference type="Pfam" id="PF21958">
    <property type="entry name" value="SOGP_N"/>
    <property type="match status" value="1"/>
</dbReference>
<feature type="domain" description="Glycoside phosphorylase super sandwich" evidence="1">
    <location>
        <begin position="303"/>
        <end position="509"/>
    </location>
</feature>
<dbReference type="EMBL" id="AXCV01000007">
    <property type="protein sequence ID" value="KGO32545.1"/>
    <property type="molecule type" value="Genomic_DNA"/>
</dbReference>
<dbReference type="PANTHER" id="PTHR37469">
    <property type="entry name" value="CELLOBIONIC ACID PHOSPHORYLASE-RELATED"/>
    <property type="match status" value="1"/>
</dbReference>
<evidence type="ECO:0000313" key="3">
    <source>
        <dbReference type="EMBL" id="KGO32545.1"/>
    </source>
</evidence>
<sequence>MIKIKKNKLNINLLNNGAVSDIFYDQIKINQVSGNNLDGGLQNFYFRVQEKGQTRYFRLIDADNLTEVNYSNDLISWQGEKNGIFYRLNLYIGNRSWFWEANITSSTKFDKADLFFVQDLGLGEESFVSSNEAYASQYIDNFVSQLDKTIIVGSRQNQSQQGRNPYLQIGSFSDLSAFSTDAYQFFGKRYVTTGIPAAMENDRLPSVNLQNEANLIVLQKRFVSSESLSTKSIVFYSSFCSDAKGENDHLIFDQDDLRKEFRQLKDKKIEGRSKLKLLKRKTNLSFKPVETEDFTNDEINNIFPARLQEEEYHGRLLSFFTDQNDHVVTKYKEELQTRPTGNIILAGSDIVPGKAILATTQYMSGVFSSQTVFGNTNHNKFSSNLRGPLNFFKMQGMHIYLKSDKDYQLLSTPSLFVMSYNSSDWYYKLKNDVLKISADASAFDQSLHFKILSLTNKTYDLLITENIIMDSVEGQNSVDKIFSKDGRIFFYPGKKSLMKKFNKNLSFSTILPVMMIPKSLQAMNLSFLLKI</sequence>